<evidence type="ECO:0000256" key="2">
    <source>
        <dbReference type="ARBA" id="ARBA00022801"/>
    </source>
</evidence>
<dbReference type="PROSITE" id="PS51206">
    <property type="entry name" value="SF3_HELICASE_1"/>
    <property type="match status" value="1"/>
</dbReference>
<dbReference type="RefSeq" id="WP_238293428.1">
    <property type="nucleotide sequence ID" value="NZ_BPQS01000069.1"/>
</dbReference>
<evidence type="ECO:0000313" key="6">
    <source>
        <dbReference type="EMBL" id="MDN3575070.1"/>
    </source>
</evidence>
<proteinExistence type="predicted"/>
<feature type="compositionally biased region" description="Basic and acidic residues" evidence="4">
    <location>
        <begin position="1"/>
        <end position="26"/>
    </location>
</feature>
<evidence type="ECO:0000256" key="4">
    <source>
        <dbReference type="SAM" id="MobiDB-lite"/>
    </source>
</evidence>
<organism evidence="6 7">
    <name type="scientific">Methylobacterium longum</name>
    <dbReference type="NCBI Taxonomy" id="767694"/>
    <lineage>
        <taxon>Bacteria</taxon>
        <taxon>Pseudomonadati</taxon>
        <taxon>Pseudomonadota</taxon>
        <taxon>Alphaproteobacteria</taxon>
        <taxon>Hyphomicrobiales</taxon>
        <taxon>Methylobacteriaceae</taxon>
        <taxon>Methylobacterium</taxon>
    </lineage>
</organism>
<dbReference type="SUPFAM" id="SSF52540">
    <property type="entry name" value="P-loop containing nucleoside triphosphate hydrolases"/>
    <property type="match status" value="1"/>
</dbReference>
<accession>A0ABT8AZ82</accession>
<dbReference type="InterPro" id="IPR006500">
    <property type="entry name" value="Helicase_put_C_phage/plasmid"/>
</dbReference>
<sequence>MSLSEHDQHAEELRRETFKPNSDRPGDPSVADAAKALDGEILSEDRVAVEFIQRHGAKVRYDHTVKSWFVYDGQRWRQDKTRRAFAWTRELAREMSLDEATGTRRSAGRAGFARGVEEMASGDQGVAVIADDWDRDPFLLGTPAGTVDLRTGLIRAPKPADLITKNTAVAPAIHAECPRWIRFLEETTGGDEELMRFLQQWAGYNLTGSTQEQALAFFHGPGGNGKSVFANIVGGAMGEYAKVAALDTFTASPHERHPEELAALAGARMVSASETEAGKRWAEARVKSLTGGETIRARFMRQDSFEFRPQFKLSVLGNYAPAITNLDDAIRRRFLIVPFTRKPAHPDPTLEEQLRAQWPGILRWMIDGCLDWQQHGLCKPASVLAATQDYFADQDVFAQFLDERCDVDRENEHKFEAKVVLFNAWADYAKAVGEPAGTGKTFKEAMRRRGFPDPVQIKAIRTKGYRGICLTLAQSRESY</sequence>
<dbReference type="EMBL" id="JAUFPT010000140">
    <property type="protein sequence ID" value="MDN3575070.1"/>
    <property type="molecule type" value="Genomic_DNA"/>
</dbReference>
<feature type="region of interest" description="Disordered" evidence="4">
    <location>
        <begin position="1"/>
        <end position="30"/>
    </location>
</feature>
<dbReference type="InterPro" id="IPR014015">
    <property type="entry name" value="Helicase_SF3_DNA-vir"/>
</dbReference>
<dbReference type="NCBIfam" id="TIGR01613">
    <property type="entry name" value="primase_Cterm"/>
    <property type="match status" value="1"/>
</dbReference>
<feature type="domain" description="SF3 helicase" evidence="5">
    <location>
        <begin position="193"/>
        <end position="352"/>
    </location>
</feature>
<dbReference type="InterPro" id="IPR051620">
    <property type="entry name" value="ORF904-like_C"/>
</dbReference>
<reference evidence="7" key="1">
    <citation type="journal article" date="2019" name="Int. J. Syst. Evol. Microbiol.">
        <title>The Global Catalogue of Microorganisms (GCM) 10K type strain sequencing project: providing services to taxonomists for standard genome sequencing and annotation.</title>
        <authorList>
            <consortium name="The Broad Institute Genomics Platform"/>
            <consortium name="The Broad Institute Genome Sequencing Center for Infectious Disease"/>
            <person name="Wu L."/>
            <person name="Ma J."/>
        </authorList>
    </citation>
    <scope>NUCLEOTIDE SEQUENCE [LARGE SCALE GENOMIC DNA]</scope>
    <source>
        <strain evidence="7">CECT 7806</strain>
    </source>
</reference>
<dbReference type="SMART" id="SM00885">
    <property type="entry name" value="D5_N"/>
    <property type="match status" value="1"/>
</dbReference>
<dbReference type="InterPro" id="IPR045455">
    <property type="entry name" value="NrS-1_pol-like_helicase"/>
</dbReference>
<gene>
    <name evidence="6" type="ORF">QWZ18_31295</name>
</gene>
<dbReference type="PANTHER" id="PTHR35372">
    <property type="entry name" value="ATP BINDING PROTEIN-RELATED"/>
    <property type="match status" value="1"/>
</dbReference>
<evidence type="ECO:0000256" key="3">
    <source>
        <dbReference type="ARBA" id="ARBA00022840"/>
    </source>
</evidence>
<comment type="caution">
    <text evidence="6">The sequence shown here is derived from an EMBL/GenBank/DDBJ whole genome shotgun (WGS) entry which is preliminary data.</text>
</comment>
<dbReference type="PANTHER" id="PTHR35372:SF2">
    <property type="entry name" value="SF3 HELICASE DOMAIN-CONTAINING PROTEIN"/>
    <property type="match status" value="1"/>
</dbReference>
<protein>
    <submittedName>
        <fullName evidence="6">Phage/plasmid primase, P4 family</fullName>
    </submittedName>
</protein>
<dbReference type="Gene3D" id="3.40.50.300">
    <property type="entry name" value="P-loop containing nucleotide triphosphate hydrolases"/>
    <property type="match status" value="1"/>
</dbReference>
<dbReference type="NCBIfam" id="NF011296">
    <property type="entry name" value="PRK14709.1"/>
    <property type="match status" value="1"/>
</dbReference>
<keyword evidence="1" id="KW-0547">Nucleotide-binding</keyword>
<evidence type="ECO:0000256" key="1">
    <source>
        <dbReference type="ARBA" id="ARBA00022741"/>
    </source>
</evidence>
<dbReference type="Pfam" id="PF19263">
    <property type="entry name" value="DUF5906"/>
    <property type="match status" value="1"/>
</dbReference>
<keyword evidence="3" id="KW-0067">ATP-binding</keyword>
<keyword evidence="2" id="KW-0378">Hydrolase</keyword>
<evidence type="ECO:0000259" key="5">
    <source>
        <dbReference type="PROSITE" id="PS51206"/>
    </source>
</evidence>
<keyword evidence="7" id="KW-1185">Reference proteome</keyword>
<dbReference type="Pfam" id="PF08706">
    <property type="entry name" value="D5_N"/>
    <property type="match status" value="1"/>
</dbReference>
<dbReference type="Proteomes" id="UP001244297">
    <property type="component" value="Unassembled WGS sequence"/>
</dbReference>
<dbReference type="InterPro" id="IPR014818">
    <property type="entry name" value="Phage/plasmid_primase_P4_C"/>
</dbReference>
<dbReference type="InterPro" id="IPR027417">
    <property type="entry name" value="P-loop_NTPase"/>
</dbReference>
<evidence type="ECO:0000313" key="7">
    <source>
        <dbReference type="Proteomes" id="UP001244297"/>
    </source>
</evidence>
<name>A0ABT8AZ82_9HYPH</name>